<dbReference type="Proteomes" id="UP000620104">
    <property type="component" value="Unassembled WGS sequence"/>
</dbReference>
<evidence type="ECO:0000256" key="2">
    <source>
        <dbReference type="PROSITE-ProRule" id="PRU00192"/>
    </source>
</evidence>
<feature type="compositionally biased region" description="Low complexity" evidence="3">
    <location>
        <begin position="352"/>
        <end position="361"/>
    </location>
</feature>
<dbReference type="PROSITE" id="PS51021">
    <property type="entry name" value="BAR"/>
    <property type="match status" value="1"/>
</dbReference>
<dbReference type="GO" id="GO:0030479">
    <property type="term" value="C:actin cortical patch"/>
    <property type="evidence" value="ECO:0007669"/>
    <property type="project" value="TreeGrafter"/>
</dbReference>
<dbReference type="InterPro" id="IPR001452">
    <property type="entry name" value="SH3_domain"/>
</dbReference>
<dbReference type="Gene3D" id="1.20.1270.60">
    <property type="entry name" value="Arfaptin homology (AH) domain/BAR domain"/>
    <property type="match status" value="1"/>
</dbReference>
<reference evidence="6" key="1">
    <citation type="submission" date="2020-07" db="EMBL/GenBank/DDBJ databases">
        <title>Draft Genome Sequence of a Deep-Sea Yeast, Naganishia (Cryptococcus) liquefaciens strain N6.</title>
        <authorList>
            <person name="Han Y.W."/>
            <person name="Kajitani R."/>
            <person name="Morimoto H."/>
            <person name="Parhat M."/>
            <person name="Tsubouchi H."/>
            <person name="Bakenova O."/>
            <person name="Ogata M."/>
            <person name="Argunhan B."/>
            <person name="Aoki R."/>
            <person name="Kajiwara S."/>
            <person name="Itoh T."/>
            <person name="Iwasaki H."/>
        </authorList>
    </citation>
    <scope>NUCLEOTIDE SEQUENCE</scope>
    <source>
        <strain evidence="6">N6</strain>
    </source>
</reference>
<name>A0A8H3TUL2_9TREE</name>
<feature type="domain" description="BAR" evidence="5">
    <location>
        <begin position="15"/>
        <end position="248"/>
    </location>
</feature>
<evidence type="ECO:0000313" key="6">
    <source>
        <dbReference type="EMBL" id="GHJ87183.1"/>
    </source>
</evidence>
<dbReference type="GO" id="GO:0097320">
    <property type="term" value="P:plasma membrane tubulation"/>
    <property type="evidence" value="ECO:0007669"/>
    <property type="project" value="TreeGrafter"/>
</dbReference>
<dbReference type="SMART" id="SM00326">
    <property type="entry name" value="SH3"/>
    <property type="match status" value="1"/>
</dbReference>
<dbReference type="GO" id="GO:0008289">
    <property type="term" value="F:lipid binding"/>
    <property type="evidence" value="ECO:0007669"/>
    <property type="project" value="TreeGrafter"/>
</dbReference>
<dbReference type="GO" id="GO:1990528">
    <property type="term" value="C:Rvs161p-Rvs167p complex"/>
    <property type="evidence" value="ECO:0007669"/>
    <property type="project" value="TreeGrafter"/>
</dbReference>
<evidence type="ECO:0000256" key="1">
    <source>
        <dbReference type="ARBA" id="ARBA00022443"/>
    </source>
</evidence>
<gene>
    <name evidence="6" type="ORF">NliqN6_3585</name>
</gene>
<dbReference type="InterPro" id="IPR027267">
    <property type="entry name" value="AH/BAR_dom_sf"/>
</dbReference>
<feature type="region of interest" description="Disordered" evidence="3">
    <location>
        <begin position="282"/>
        <end position="316"/>
    </location>
</feature>
<dbReference type="CDD" id="cd07599">
    <property type="entry name" value="BAR_Rvs167p"/>
    <property type="match status" value="1"/>
</dbReference>
<evidence type="ECO:0000313" key="7">
    <source>
        <dbReference type="Proteomes" id="UP000620104"/>
    </source>
</evidence>
<dbReference type="PRINTS" id="PR00452">
    <property type="entry name" value="SH3DOMAIN"/>
</dbReference>
<dbReference type="PANTHER" id="PTHR47174:SF1">
    <property type="entry name" value="REDUCED VIABILITY UPON STARVATION PROTEIN 167"/>
    <property type="match status" value="1"/>
</dbReference>
<dbReference type="PROSITE" id="PS50002">
    <property type="entry name" value="SH3"/>
    <property type="match status" value="1"/>
</dbReference>
<dbReference type="InterPro" id="IPR046982">
    <property type="entry name" value="BIN3/RVS161-like"/>
</dbReference>
<proteinExistence type="predicted"/>
<evidence type="ECO:0000259" key="5">
    <source>
        <dbReference type="PROSITE" id="PS51021"/>
    </source>
</evidence>
<dbReference type="Pfam" id="PF00018">
    <property type="entry name" value="SH3_1"/>
    <property type="match status" value="1"/>
</dbReference>
<dbReference type="Pfam" id="PF03114">
    <property type="entry name" value="BAR"/>
    <property type="match status" value="1"/>
</dbReference>
<dbReference type="SUPFAM" id="SSF50044">
    <property type="entry name" value="SH3-domain"/>
    <property type="match status" value="1"/>
</dbReference>
<dbReference type="GO" id="GO:0006897">
    <property type="term" value="P:endocytosis"/>
    <property type="evidence" value="ECO:0007669"/>
    <property type="project" value="InterPro"/>
</dbReference>
<dbReference type="InterPro" id="IPR036028">
    <property type="entry name" value="SH3-like_dom_sf"/>
</dbReference>
<dbReference type="SMART" id="SM00721">
    <property type="entry name" value="BAR"/>
    <property type="match status" value="1"/>
</dbReference>
<dbReference type="FunFam" id="2.30.30.40:FF:000100">
    <property type="entry name" value="SH3 domain-containing YSC84-like protein 1"/>
    <property type="match status" value="1"/>
</dbReference>
<dbReference type="SUPFAM" id="SSF103657">
    <property type="entry name" value="BAR/IMD domain-like"/>
    <property type="match status" value="1"/>
</dbReference>
<feature type="region of interest" description="Disordered" evidence="3">
    <location>
        <begin position="333"/>
        <end position="375"/>
    </location>
</feature>
<protein>
    <recommendedName>
        <fullName evidence="8">BAR-domain-containing protein</fullName>
    </recommendedName>
</protein>
<dbReference type="PANTHER" id="PTHR47174">
    <property type="entry name" value="BRIDGING INTEGRATOR 3"/>
    <property type="match status" value="1"/>
</dbReference>
<sequence>MKGITKAFARTPHQLTSRIGMSKKTTDPEFDDYHRKFEVIERGAEKILKDSKVFRDAVQTLLTSGSTFATSFTTLFSPIGSSEYDLTSRHPQAEVTVNNIGQYQTLMEDLRETLAPELELIDSRVITPCLELQDICKRIRKTITKRDHKLIDYDRHNNSLNKLREKKEKSLSDEKNLFKVEQDFELASGEYEHWNNLLKQELPAFLQMASAFADPIFHSFYYMQLNILYLMQDKIQSFADGKYDVSQKDIEGIYFSQRGDAAEQIEALTITKRLVSTAKLMSGHRTASGSTAGRSPLDRKSSIASGSSAGGLGRQPSYSAGTAAKYNLPPPAHATSPVAAAPPPYTAGGTGLASTSGSIKKAPPPPPPMKRAASAAPQPEICVALFDFAPQADGDLGFKQGDRIEIIERSETQDDWWTGRLNGVTGVFPGSYTQLQS</sequence>
<dbReference type="FunFam" id="1.20.1270.60:FF:000048">
    <property type="entry name" value="BAR adaptor protein RVS167"/>
    <property type="match status" value="1"/>
</dbReference>
<dbReference type="InterPro" id="IPR004148">
    <property type="entry name" value="BAR_dom"/>
</dbReference>
<dbReference type="OrthoDB" id="2159336at2759"/>
<organism evidence="6 7">
    <name type="scientific">Naganishia liquefaciens</name>
    <dbReference type="NCBI Taxonomy" id="104408"/>
    <lineage>
        <taxon>Eukaryota</taxon>
        <taxon>Fungi</taxon>
        <taxon>Dikarya</taxon>
        <taxon>Basidiomycota</taxon>
        <taxon>Agaricomycotina</taxon>
        <taxon>Tremellomycetes</taxon>
        <taxon>Filobasidiales</taxon>
        <taxon>Filobasidiaceae</taxon>
        <taxon>Naganishia</taxon>
    </lineage>
</organism>
<feature type="domain" description="SH3" evidence="4">
    <location>
        <begin position="377"/>
        <end position="437"/>
    </location>
</feature>
<dbReference type="GO" id="GO:0051666">
    <property type="term" value="P:actin cortical patch localization"/>
    <property type="evidence" value="ECO:0007669"/>
    <property type="project" value="InterPro"/>
</dbReference>
<keyword evidence="7" id="KW-1185">Reference proteome</keyword>
<evidence type="ECO:0000256" key="3">
    <source>
        <dbReference type="SAM" id="MobiDB-lite"/>
    </source>
</evidence>
<dbReference type="GO" id="GO:0031097">
    <property type="term" value="C:medial cortex"/>
    <property type="evidence" value="ECO:0007669"/>
    <property type="project" value="TreeGrafter"/>
</dbReference>
<dbReference type="GO" id="GO:0043332">
    <property type="term" value="C:mating projection tip"/>
    <property type="evidence" value="ECO:0007669"/>
    <property type="project" value="TreeGrafter"/>
</dbReference>
<comment type="caution">
    <text evidence="6">The sequence shown here is derived from an EMBL/GenBank/DDBJ whole genome shotgun (WGS) entry which is preliminary data.</text>
</comment>
<accession>A0A8H3TUL2</accession>
<dbReference type="AlphaFoldDB" id="A0A8H3TUL2"/>
<evidence type="ECO:0000259" key="4">
    <source>
        <dbReference type="PROSITE" id="PS50002"/>
    </source>
</evidence>
<keyword evidence="1 2" id="KW-0728">SH3 domain</keyword>
<dbReference type="EMBL" id="BLZA01000021">
    <property type="protein sequence ID" value="GHJ87183.1"/>
    <property type="molecule type" value="Genomic_DNA"/>
</dbReference>
<dbReference type="Gene3D" id="2.30.30.40">
    <property type="entry name" value="SH3 Domains"/>
    <property type="match status" value="1"/>
</dbReference>
<evidence type="ECO:0008006" key="8">
    <source>
        <dbReference type="Google" id="ProtNLM"/>
    </source>
</evidence>